<dbReference type="Proteomes" id="UP001063166">
    <property type="component" value="Unassembled WGS sequence"/>
</dbReference>
<dbReference type="PANTHER" id="PTHR34605:SF4">
    <property type="entry name" value="DNA ADENINE METHYLTRANSFERASE"/>
    <property type="match status" value="1"/>
</dbReference>
<name>A0A9P3PRB8_LYOSH</name>
<evidence type="ECO:0000256" key="1">
    <source>
        <dbReference type="ARBA" id="ARBA00023125"/>
    </source>
</evidence>
<protein>
    <recommendedName>
        <fullName evidence="5">Tyr recombinase domain-containing protein</fullName>
    </recommendedName>
</protein>
<reference evidence="3" key="1">
    <citation type="submission" date="2022-07" db="EMBL/GenBank/DDBJ databases">
        <title>The genome of Lyophyllum shimeji provides insight into the initial evolution of ectomycorrhizal fungal genome.</title>
        <authorList>
            <person name="Kobayashi Y."/>
            <person name="Shibata T."/>
            <person name="Hirakawa H."/>
            <person name="Shigenobu S."/>
            <person name="Nishiyama T."/>
            <person name="Yamada A."/>
            <person name="Hasebe M."/>
            <person name="Kawaguchi M."/>
        </authorList>
    </citation>
    <scope>NUCLEOTIDE SEQUENCE</scope>
    <source>
        <strain evidence="3">AT787</strain>
    </source>
</reference>
<evidence type="ECO:0000256" key="2">
    <source>
        <dbReference type="ARBA" id="ARBA00023172"/>
    </source>
</evidence>
<dbReference type="SUPFAM" id="SSF56349">
    <property type="entry name" value="DNA breaking-rejoining enzymes"/>
    <property type="match status" value="1"/>
</dbReference>
<dbReference type="InterPro" id="IPR010998">
    <property type="entry name" value="Integrase_recombinase_N"/>
</dbReference>
<evidence type="ECO:0000313" key="4">
    <source>
        <dbReference type="Proteomes" id="UP001063166"/>
    </source>
</evidence>
<gene>
    <name evidence="3" type="ORF">LshimejAT787_0905170</name>
</gene>
<dbReference type="InterPro" id="IPR013762">
    <property type="entry name" value="Integrase-like_cat_sf"/>
</dbReference>
<sequence length="325" mass="36790">MALGYAEGTKESYGSGLLAWHVWCDGKGIPEEQRAPASQLLISAFISALTGAFAGKTIRNYVYGVRAWHVVHRIRWRPNDDELDLLLKAADKLTPASSKRKKRLPYTVQFMLQLREQMDPNDPFDMAVFACLVCLFYSASRVGEFTVRRLDAFDESIHVTQRCLRRDQDRNGKKVTVLRLPRTKSAPDGEDVYWSAQNGLTDPEAALDRHLELNQPPVDGHLFAYKYKNGHRPLTKTAFVKRLAALARKAGLDPLQGHGIRIGATLEYLLRGVPFEVMKAMGRWQSDAFALYLRKHALILAPYIQAEAPHVYDEFVRITMPPAVR</sequence>
<keyword evidence="4" id="KW-1185">Reference proteome</keyword>
<dbReference type="InterPro" id="IPR011010">
    <property type="entry name" value="DNA_brk_join_enz"/>
</dbReference>
<comment type="caution">
    <text evidence="3">The sequence shown here is derived from an EMBL/GenBank/DDBJ whole genome shotgun (WGS) entry which is preliminary data.</text>
</comment>
<dbReference type="Gene3D" id="1.10.150.130">
    <property type="match status" value="1"/>
</dbReference>
<evidence type="ECO:0008006" key="5">
    <source>
        <dbReference type="Google" id="ProtNLM"/>
    </source>
</evidence>
<dbReference type="PANTHER" id="PTHR34605">
    <property type="entry name" value="PHAGE_INTEGRASE DOMAIN-CONTAINING PROTEIN"/>
    <property type="match status" value="1"/>
</dbReference>
<proteinExistence type="predicted"/>
<dbReference type="GO" id="GO:0015074">
    <property type="term" value="P:DNA integration"/>
    <property type="evidence" value="ECO:0007669"/>
    <property type="project" value="InterPro"/>
</dbReference>
<keyword evidence="1" id="KW-0238">DNA-binding</keyword>
<evidence type="ECO:0000313" key="3">
    <source>
        <dbReference type="EMBL" id="GLB41302.1"/>
    </source>
</evidence>
<dbReference type="SUPFAM" id="SSF47823">
    <property type="entry name" value="lambda integrase-like, N-terminal domain"/>
    <property type="match status" value="1"/>
</dbReference>
<organism evidence="3 4">
    <name type="scientific">Lyophyllum shimeji</name>
    <name type="common">Hon-shimeji</name>
    <name type="synonym">Tricholoma shimeji</name>
    <dbReference type="NCBI Taxonomy" id="47721"/>
    <lineage>
        <taxon>Eukaryota</taxon>
        <taxon>Fungi</taxon>
        <taxon>Dikarya</taxon>
        <taxon>Basidiomycota</taxon>
        <taxon>Agaricomycotina</taxon>
        <taxon>Agaricomycetes</taxon>
        <taxon>Agaricomycetidae</taxon>
        <taxon>Agaricales</taxon>
        <taxon>Tricholomatineae</taxon>
        <taxon>Lyophyllaceae</taxon>
        <taxon>Lyophyllum</taxon>
    </lineage>
</organism>
<dbReference type="GO" id="GO:0006310">
    <property type="term" value="P:DNA recombination"/>
    <property type="evidence" value="ECO:0007669"/>
    <property type="project" value="UniProtKB-KW"/>
</dbReference>
<accession>A0A9P3PRB8</accession>
<dbReference type="Gene3D" id="1.10.443.10">
    <property type="entry name" value="Intergrase catalytic core"/>
    <property type="match status" value="1"/>
</dbReference>
<dbReference type="InterPro" id="IPR052925">
    <property type="entry name" value="Phage_Integrase-like_Recomb"/>
</dbReference>
<dbReference type="AlphaFoldDB" id="A0A9P3PRB8"/>
<dbReference type="GO" id="GO:0003677">
    <property type="term" value="F:DNA binding"/>
    <property type="evidence" value="ECO:0007669"/>
    <property type="project" value="UniProtKB-KW"/>
</dbReference>
<dbReference type="OrthoDB" id="2678913at2759"/>
<keyword evidence="2" id="KW-0233">DNA recombination</keyword>
<dbReference type="EMBL" id="BRPK01000009">
    <property type="protein sequence ID" value="GLB41302.1"/>
    <property type="molecule type" value="Genomic_DNA"/>
</dbReference>